<evidence type="ECO:0000313" key="5">
    <source>
        <dbReference type="Proteomes" id="UP000197174"/>
    </source>
</evidence>
<evidence type="ECO:0000259" key="2">
    <source>
        <dbReference type="SMART" id="SM00822"/>
    </source>
</evidence>
<keyword evidence="1" id="KW-0808">Transferase</keyword>
<dbReference type="Gene3D" id="3.90.180.10">
    <property type="entry name" value="Medium-chain alcohol dehydrogenases, catalytic domain"/>
    <property type="match status" value="1"/>
</dbReference>
<dbReference type="GO" id="GO:0008270">
    <property type="term" value="F:zinc ion binding"/>
    <property type="evidence" value="ECO:0007669"/>
    <property type="project" value="InterPro"/>
</dbReference>
<name>A0A246R541_9ACTN</name>
<protein>
    <submittedName>
        <fullName evidence="4">Uncharacterized protein</fullName>
    </submittedName>
</protein>
<dbReference type="EMBL" id="MZMV01000146">
    <property type="protein sequence ID" value="OWU95805.1"/>
    <property type="molecule type" value="Genomic_DNA"/>
</dbReference>
<accession>A0A246R541</accession>
<dbReference type="SUPFAM" id="SSF51735">
    <property type="entry name" value="NAD(P)-binding Rossmann-fold domains"/>
    <property type="match status" value="2"/>
</dbReference>
<dbReference type="InterPro" id="IPR013968">
    <property type="entry name" value="PKS_KR"/>
</dbReference>
<dbReference type="CDD" id="cd05195">
    <property type="entry name" value="enoyl_red"/>
    <property type="match status" value="1"/>
</dbReference>
<dbReference type="PANTHER" id="PTHR43775:SF51">
    <property type="entry name" value="INACTIVE PHENOLPHTHIOCEROL SYNTHESIS POLYKETIDE SYNTHASE TYPE I PKS1-RELATED"/>
    <property type="match status" value="1"/>
</dbReference>
<feature type="non-terminal residue" evidence="4">
    <location>
        <position position="458"/>
    </location>
</feature>
<feature type="domain" description="Enoyl reductase (ER)" evidence="3">
    <location>
        <begin position="1"/>
        <end position="256"/>
    </location>
</feature>
<dbReference type="SMART" id="SM00822">
    <property type="entry name" value="PKS_KR"/>
    <property type="match status" value="1"/>
</dbReference>
<dbReference type="Pfam" id="PF13602">
    <property type="entry name" value="ADH_zinc_N_2"/>
    <property type="match status" value="1"/>
</dbReference>
<dbReference type="Pfam" id="PF08659">
    <property type="entry name" value="KR"/>
    <property type="match status" value="1"/>
</dbReference>
<dbReference type="InterPro" id="IPR002364">
    <property type="entry name" value="Quin_OxRdtase/zeta-crystal_CS"/>
</dbReference>
<dbReference type="GO" id="GO:0016491">
    <property type="term" value="F:oxidoreductase activity"/>
    <property type="evidence" value="ECO:0007669"/>
    <property type="project" value="InterPro"/>
</dbReference>
<dbReference type="GO" id="GO:0004312">
    <property type="term" value="F:fatty acid synthase activity"/>
    <property type="evidence" value="ECO:0007669"/>
    <property type="project" value="TreeGrafter"/>
</dbReference>
<proteinExistence type="predicted"/>
<dbReference type="PANTHER" id="PTHR43775">
    <property type="entry name" value="FATTY ACID SYNTHASE"/>
    <property type="match status" value="1"/>
</dbReference>
<keyword evidence="5" id="KW-1185">Reference proteome</keyword>
<dbReference type="SMART" id="SM00829">
    <property type="entry name" value="PKS_ER"/>
    <property type="match status" value="1"/>
</dbReference>
<dbReference type="InterPro" id="IPR057326">
    <property type="entry name" value="KR_dom"/>
</dbReference>
<dbReference type="InterPro" id="IPR020843">
    <property type="entry name" value="ER"/>
</dbReference>
<dbReference type="SUPFAM" id="SSF50129">
    <property type="entry name" value="GroES-like"/>
    <property type="match status" value="1"/>
</dbReference>
<comment type="caution">
    <text evidence="4">The sequence shown here is derived from an EMBL/GenBank/DDBJ whole genome shotgun (WGS) entry which is preliminary data.</text>
</comment>
<organism evidence="4 5">
    <name type="scientific">Micromonospora wenchangensis</name>
    <dbReference type="NCBI Taxonomy" id="1185415"/>
    <lineage>
        <taxon>Bacteria</taxon>
        <taxon>Bacillati</taxon>
        <taxon>Actinomycetota</taxon>
        <taxon>Actinomycetes</taxon>
        <taxon>Micromonosporales</taxon>
        <taxon>Micromonosporaceae</taxon>
        <taxon>Micromonospora</taxon>
    </lineage>
</organism>
<feature type="domain" description="Ketoreductase" evidence="2">
    <location>
        <begin position="266"/>
        <end position="445"/>
    </location>
</feature>
<dbReference type="AlphaFoldDB" id="A0A246R541"/>
<dbReference type="InterPro" id="IPR050091">
    <property type="entry name" value="PKS_NRPS_Biosynth_Enz"/>
</dbReference>
<dbReference type="InterPro" id="IPR036291">
    <property type="entry name" value="NAD(P)-bd_dom_sf"/>
</dbReference>
<dbReference type="Gene3D" id="3.40.50.720">
    <property type="entry name" value="NAD(P)-binding Rossmann-like Domain"/>
    <property type="match status" value="1"/>
</dbReference>
<reference evidence="4 5" key="1">
    <citation type="submission" date="2017-03" db="EMBL/GenBank/DDBJ databases">
        <title>Whole genome sequence of Micromonospora wenchangensis, isolated from mangrove soil.</title>
        <authorList>
            <person name="Yang H."/>
        </authorList>
    </citation>
    <scope>NUCLEOTIDE SEQUENCE [LARGE SCALE GENOMIC DNA]</scope>
    <source>
        <strain evidence="4 5">CCTCC AA 2012002</strain>
    </source>
</reference>
<sequence>MYPGVGVIGGEAAGVVLEVGVGVSGFGVGDRVMGLFSGAFGPEAVADERMLVRVPVGLSFVEAASVPVAFATAFYALRDLGGLGVGDRVLVHAAAGGVGMAAVQLARYWGAEVFGTASVGKWGVLRGLGLADDHIGSSRDVSFAERFPVGMDVVLNSLSGGFVDASLGLLGVGGRFVEMGKTDVREGVVLPAGGSYRAFDLAEAGADRIGEILGEVAGLVERGVVGPLPVRVFDVRRVSEALRFVSQARHVGKVVLSVPRVVDRAVTVVVTGATGTLGRVVARHLAGLGVAHLLLLSRGGAGVEGVGELCEELAGLGAVVTVRACDVADRGELARVLAEVPDEWPLGGVVHAAGVLDDAVVESLTVGQVEAVLRAKVDAAVNLDVLTRGADLSMFVLYSSVAGVLGAAGQANYAAANTFLDALAVDRRLRGLPATSLAWGFWDERSGMTGHLDDADLR</sequence>
<evidence type="ECO:0000259" key="3">
    <source>
        <dbReference type="SMART" id="SM00829"/>
    </source>
</evidence>
<evidence type="ECO:0000313" key="4">
    <source>
        <dbReference type="EMBL" id="OWU95805.1"/>
    </source>
</evidence>
<dbReference type="InterPro" id="IPR011032">
    <property type="entry name" value="GroES-like_sf"/>
</dbReference>
<evidence type="ECO:0000256" key="1">
    <source>
        <dbReference type="ARBA" id="ARBA00022679"/>
    </source>
</evidence>
<dbReference type="Proteomes" id="UP000197174">
    <property type="component" value="Unassembled WGS sequence"/>
</dbReference>
<dbReference type="PROSITE" id="PS01162">
    <property type="entry name" value="QOR_ZETA_CRYSTAL"/>
    <property type="match status" value="1"/>
</dbReference>
<dbReference type="GO" id="GO:0006633">
    <property type="term" value="P:fatty acid biosynthetic process"/>
    <property type="evidence" value="ECO:0007669"/>
    <property type="project" value="TreeGrafter"/>
</dbReference>
<gene>
    <name evidence="4" type="ORF">B5D80_32755</name>
</gene>